<dbReference type="EMBL" id="UINC01006740">
    <property type="protein sequence ID" value="SVA29346.1"/>
    <property type="molecule type" value="Genomic_DNA"/>
</dbReference>
<protein>
    <submittedName>
        <fullName evidence="1">Uncharacterized protein</fullName>
    </submittedName>
</protein>
<sequence length="565" mass="66113">MLQKPSKKNIFPSDMMSLERMGCRYPSRLSFSRSMLRRMVKENWHIDRVRFELDKDGYGCAIYEVKITKQLYSLICFSQYIDEGERSDRVIAEKWDTSYALLIGKISTKDFERLKTNIPLQEAGRNSSKELVISRANKSIRLFEKVVCSLSKGLQPEIRDINDVGYLLRTTAVYGSGKFGLSDFMRTENVTHFNQPFRAEMLAVYLVREFSVHLVEHIAFHRNPKKAVKLKKNIKQHLGIGNSTGLGMAPFVIKHPKLIHKWINQFENALKKIKQITSIENNRFEKYLILLLKAQTYLNEVLTYDKLQKEKNKKSYKDIKKIIKFCKTIKNKSPASFNWNDIITFAKINVCFDVQEIVKVQILELYPNITDPLAEDMSISDDLFIDSDSKVDELNQMIKKNYNWAININFNKKDNTYLFWYVSEEKLEPRLGERYNEPGASLEQPLGIGKMVNDLYKFINNLDKQILSLTIAEFLLLYPEYRGIVRRIQTLANFKYGEIRDNILAKTVRPINMLRFKLSFFGASRYDPKSDRWVRVSFFPGAPFYNDLNQNSVEEWGFATMNSYH</sequence>
<gene>
    <name evidence="1" type="ORF">METZ01_LOCUS82200</name>
</gene>
<accession>A0A381UMG6</accession>
<proteinExistence type="predicted"/>
<dbReference type="AlphaFoldDB" id="A0A381UMG6"/>
<name>A0A381UMG6_9ZZZZ</name>
<reference evidence="1" key="1">
    <citation type="submission" date="2018-05" db="EMBL/GenBank/DDBJ databases">
        <authorList>
            <person name="Lanie J.A."/>
            <person name="Ng W.-L."/>
            <person name="Kazmierczak K.M."/>
            <person name="Andrzejewski T.M."/>
            <person name="Davidsen T.M."/>
            <person name="Wayne K.J."/>
            <person name="Tettelin H."/>
            <person name="Glass J.I."/>
            <person name="Rusch D."/>
            <person name="Podicherti R."/>
            <person name="Tsui H.-C.T."/>
            <person name="Winkler M.E."/>
        </authorList>
    </citation>
    <scope>NUCLEOTIDE SEQUENCE</scope>
</reference>
<organism evidence="1">
    <name type="scientific">marine metagenome</name>
    <dbReference type="NCBI Taxonomy" id="408172"/>
    <lineage>
        <taxon>unclassified sequences</taxon>
        <taxon>metagenomes</taxon>
        <taxon>ecological metagenomes</taxon>
    </lineage>
</organism>
<evidence type="ECO:0000313" key="1">
    <source>
        <dbReference type="EMBL" id="SVA29346.1"/>
    </source>
</evidence>